<evidence type="ECO:0000313" key="2">
    <source>
        <dbReference type="Proteomes" id="UP000198814"/>
    </source>
</evidence>
<name>A0A1H8SXW3_9PROT</name>
<protein>
    <submittedName>
        <fullName evidence="1">Uncharacterized protein</fullName>
    </submittedName>
</protein>
<gene>
    <name evidence="1" type="ORF">SAMN05216333_12110</name>
</gene>
<proteinExistence type="predicted"/>
<keyword evidence="2" id="KW-1185">Reference proteome</keyword>
<organism evidence="1 2">
    <name type="scientific">Nitrosomonas oligotropha</name>
    <dbReference type="NCBI Taxonomy" id="42354"/>
    <lineage>
        <taxon>Bacteria</taxon>
        <taxon>Pseudomonadati</taxon>
        <taxon>Pseudomonadota</taxon>
        <taxon>Betaproteobacteria</taxon>
        <taxon>Nitrosomonadales</taxon>
        <taxon>Nitrosomonadaceae</taxon>
        <taxon>Nitrosomonas</taxon>
    </lineage>
</organism>
<dbReference type="Proteomes" id="UP000198814">
    <property type="component" value="Unassembled WGS sequence"/>
</dbReference>
<dbReference type="EMBL" id="FODO01000021">
    <property type="protein sequence ID" value="SEO83819.1"/>
    <property type="molecule type" value="Genomic_DNA"/>
</dbReference>
<dbReference type="STRING" id="42354.SAMN05216333_12110"/>
<dbReference type="AlphaFoldDB" id="A0A1H8SXW3"/>
<reference evidence="2" key="1">
    <citation type="submission" date="2016-10" db="EMBL/GenBank/DDBJ databases">
        <authorList>
            <person name="Varghese N."/>
            <person name="Submissions S."/>
        </authorList>
    </citation>
    <scope>NUCLEOTIDE SEQUENCE [LARGE SCALE GENOMIC DNA]</scope>
    <source>
        <strain evidence="2">Nm76</strain>
    </source>
</reference>
<dbReference type="RefSeq" id="WP_256206261.1">
    <property type="nucleotide sequence ID" value="NZ_FNOE01000022.1"/>
</dbReference>
<sequence>MFKTTGKFKYRTLMLMAALGLSATWQYALAHTRFQETSAN</sequence>
<evidence type="ECO:0000313" key="1">
    <source>
        <dbReference type="EMBL" id="SEO83819.1"/>
    </source>
</evidence>
<accession>A0A1H8SXW3</accession>